<dbReference type="AlphaFoldDB" id="A0AA47NX66"/>
<comment type="subunit">
    <text evidence="11">Heterotrimer of an alpha 1(IX), an alpha 2(IX) and an alpha 3(IX) chain.</text>
</comment>
<dbReference type="GO" id="GO:0005581">
    <property type="term" value="C:collagen trimer"/>
    <property type="evidence" value="ECO:0007669"/>
    <property type="project" value="UniProtKB-KW"/>
</dbReference>
<sequence>MGRKQAWYLVLSAYPFFCLALLSTLLVPALGQLDLNRLDGDTVCPPMRSGQDDLPGFDLITQFQLDVVPLKGVRKVEGSTSLQVAYRLDKEANFQIPTRLNFPRGFPDEYSFMVTFRMIKSSVNKVWNVWQIVDEDGHKQAGLRLNGDQQALEYFLMGADGNLQTVTFPGLSVLFNTKWHKVMIGVEREQVTLYVDCQPVDRRPIKGKGPINTEGDTLVGRLDTDAYASVVVSDLHPRTTLRVSRRERPFELQWMLIHCDPKRAQRESCSELPATEMYANAETRQSKDPRVLPAPRAHGGPKEKTAEMGGMVSQEHLAVPGHLAPRASRARSVYQDREAWLASRDLLHPLAQWVQEGLSEKEDFLVFPEQRDPLGRQQKDLLSSLRWISVFCSIFIILRRLNGFQCVVAKCPAACPAGPQGVAGLPGMKGHKGSDGDPGTPGVDGAQGPPGFNGNIGPTGPPGAPGEAGKDGMDGIPGVDGTKGEAGVAGIVGVRGIVGIPGLPGKQGVVGPAGEKGATGADGSIGPVGLPGKNGEQGVSGEDGKPGAKGATGEKGDKGDTGEMGMKGHTGLKGDQGPMGPSGQKGSEGNTGANGDPGIKGDQLGEKGSRGATGPDGRPGQPGHEGLAGPIGARGLEGESGIPGAPGPRGLPGPKVNDDKLRDLCSAIVEEQLAEFKKEMLKRPAALGSPGTPGLVGPPGPIGPPGAEGEQGLMGPKGPPGYFGLPGIPGKKGEAGTQGLKGEKGESGVGVKGSTGERGAQGNPGVGQDGKNGARGETGNPGIPGSPGPRGVTGTTGLCDPSTCLGRTAPLYLLSGKKSASYQSP</sequence>
<dbReference type="InterPro" id="IPR048287">
    <property type="entry name" value="TSPN-like_N"/>
</dbReference>
<keyword evidence="4 14" id="KW-0732">Signal</keyword>
<proteinExistence type="inferred from homology"/>
<dbReference type="SUPFAM" id="SSF49899">
    <property type="entry name" value="Concanavalin A-like lectins/glucanases"/>
    <property type="match status" value="1"/>
</dbReference>
<evidence type="ECO:0000256" key="7">
    <source>
        <dbReference type="ARBA" id="ARBA00023157"/>
    </source>
</evidence>
<feature type="region of interest" description="Disordered" evidence="13">
    <location>
        <begin position="426"/>
        <end position="481"/>
    </location>
</feature>
<comment type="caution">
    <text evidence="16">The sequence shown here is derived from an EMBL/GenBank/DDBJ whole genome shotgun (WGS) entry which is preliminary data.</text>
</comment>
<evidence type="ECO:0000256" key="13">
    <source>
        <dbReference type="SAM" id="MobiDB-lite"/>
    </source>
</evidence>
<dbReference type="EMBL" id="JAOPHQ010004266">
    <property type="protein sequence ID" value="KAK0140208.1"/>
    <property type="molecule type" value="Genomic_DNA"/>
</dbReference>
<keyword evidence="6 16" id="KW-0176">Collagen</keyword>
<keyword evidence="17" id="KW-1185">Reference proteome</keyword>
<name>A0AA47NX66_MERPO</name>
<keyword evidence="7" id="KW-1015">Disulfide bond</keyword>
<dbReference type="PANTHER" id="PTHR24023">
    <property type="entry name" value="COLLAGEN ALPHA"/>
    <property type="match status" value="1"/>
</dbReference>
<keyword evidence="5" id="KW-0677">Repeat</keyword>
<reference evidence="16" key="1">
    <citation type="journal article" date="2023" name="Front. Mar. Sci.">
        <title>A new Merluccius polli reference genome to investigate the effects of global change in West African waters.</title>
        <authorList>
            <person name="Mateo J.L."/>
            <person name="Blanco-Fernandez C."/>
            <person name="Garcia-Vazquez E."/>
            <person name="Machado-Schiaffino G."/>
        </authorList>
    </citation>
    <scope>NUCLEOTIDE SEQUENCE</scope>
    <source>
        <strain evidence="16">C29</strain>
        <tissue evidence="16">Fin</tissue>
    </source>
</reference>
<feature type="chain" id="PRO_5041249378" description="Collagen alpha-1(IX) chain" evidence="14">
    <location>
        <begin position="32"/>
        <end position="825"/>
    </location>
</feature>
<evidence type="ECO:0000256" key="10">
    <source>
        <dbReference type="ARBA" id="ARBA00054091"/>
    </source>
</evidence>
<keyword evidence="8" id="KW-0379">Hydroxylation</keyword>
<dbReference type="PANTHER" id="PTHR24023:SF1082">
    <property type="entry name" value="COLLAGEN TRIPLE HELIX REPEAT"/>
    <property type="match status" value="1"/>
</dbReference>
<evidence type="ECO:0000256" key="2">
    <source>
        <dbReference type="ARBA" id="ARBA00022525"/>
    </source>
</evidence>
<dbReference type="GO" id="GO:0005615">
    <property type="term" value="C:extracellular space"/>
    <property type="evidence" value="ECO:0007669"/>
    <property type="project" value="TreeGrafter"/>
</dbReference>
<keyword evidence="2" id="KW-0964">Secreted</keyword>
<feature type="region of interest" description="Disordered" evidence="13">
    <location>
        <begin position="282"/>
        <end position="306"/>
    </location>
</feature>
<evidence type="ECO:0000256" key="12">
    <source>
        <dbReference type="ARBA" id="ARBA00074726"/>
    </source>
</evidence>
<evidence type="ECO:0000256" key="1">
    <source>
        <dbReference type="ARBA" id="ARBA00004498"/>
    </source>
</evidence>
<organism evidence="16 17">
    <name type="scientific">Merluccius polli</name>
    <name type="common">Benguela hake</name>
    <name type="synonym">Merluccius cadenati</name>
    <dbReference type="NCBI Taxonomy" id="89951"/>
    <lineage>
        <taxon>Eukaryota</taxon>
        <taxon>Metazoa</taxon>
        <taxon>Chordata</taxon>
        <taxon>Craniata</taxon>
        <taxon>Vertebrata</taxon>
        <taxon>Euteleostomi</taxon>
        <taxon>Actinopterygii</taxon>
        <taxon>Neopterygii</taxon>
        <taxon>Teleostei</taxon>
        <taxon>Neoteleostei</taxon>
        <taxon>Acanthomorphata</taxon>
        <taxon>Zeiogadaria</taxon>
        <taxon>Gadariae</taxon>
        <taxon>Gadiformes</taxon>
        <taxon>Gadoidei</taxon>
        <taxon>Merlucciidae</taxon>
        <taxon>Merluccius</taxon>
    </lineage>
</organism>
<comment type="subcellular location">
    <subcellularLocation>
        <location evidence="1">Secreted</location>
        <location evidence="1">Extracellular space</location>
        <location evidence="1">Extracellular matrix</location>
    </subcellularLocation>
</comment>
<evidence type="ECO:0000256" key="14">
    <source>
        <dbReference type="SAM" id="SignalP"/>
    </source>
</evidence>
<evidence type="ECO:0000256" key="6">
    <source>
        <dbReference type="ARBA" id="ARBA00023119"/>
    </source>
</evidence>
<comment type="similarity">
    <text evidence="9">Belongs to the fibril-associated collagens with interrupted helices (FACIT) family.</text>
</comment>
<dbReference type="InterPro" id="IPR013320">
    <property type="entry name" value="ConA-like_dom_sf"/>
</dbReference>
<evidence type="ECO:0000259" key="15">
    <source>
        <dbReference type="SMART" id="SM00210"/>
    </source>
</evidence>
<evidence type="ECO:0000256" key="9">
    <source>
        <dbReference type="ARBA" id="ARBA00049648"/>
    </source>
</evidence>
<dbReference type="FunFam" id="2.60.120.200:FF:000105">
    <property type="entry name" value="Collagen type IX alpha 1 chain"/>
    <property type="match status" value="1"/>
</dbReference>
<feature type="region of interest" description="Disordered" evidence="13">
    <location>
        <begin position="511"/>
        <end position="658"/>
    </location>
</feature>
<evidence type="ECO:0000256" key="4">
    <source>
        <dbReference type="ARBA" id="ARBA00022729"/>
    </source>
</evidence>
<keyword evidence="3" id="KW-0272">Extracellular matrix</keyword>
<dbReference type="GO" id="GO:0009887">
    <property type="term" value="P:animal organ morphogenesis"/>
    <property type="evidence" value="ECO:0007669"/>
    <property type="project" value="UniProtKB-ARBA"/>
</dbReference>
<feature type="compositionally biased region" description="Low complexity" evidence="13">
    <location>
        <begin position="449"/>
        <end position="458"/>
    </location>
</feature>
<evidence type="ECO:0000256" key="3">
    <source>
        <dbReference type="ARBA" id="ARBA00022530"/>
    </source>
</evidence>
<evidence type="ECO:0000256" key="8">
    <source>
        <dbReference type="ARBA" id="ARBA00023278"/>
    </source>
</evidence>
<dbReference type="Pfam" id="PF01391">
    <property type="entry name" value="Collagen"/>
    <property type="match status" value="4"/>
</dbReference>
<feature type="signal peptide" evidence="14">
    <location>
        <begin position="1"/>
        <end position="31"/>
    </location>
</feature>
<dbReference type="Gene3D" id="2.60.120.200">
    <property type="match status" value="1"/>
</dbReference>
<evidence type="ECO:0000313" key="17">
    <source>
        <dbReference type="Proteomes" id="UP001174136"/>
    </source>
</evidence>
<gene>
    <name evidence="16" type="primary">COL9A1_1</name>
    <name evidence="16" type="ORF">N1851_022862</name>
</gene>
<evidence type="ECO:0000256" key="5">
    <source>
        <dbReference type="ARBA" id="ARBA00022737"/>
    </source>
</evidence>
<dbReference type="InterPro" id="IPR008160">
    <property type="entry name" value="Collagen"/>
</dbReference>
<dbReference type="GO" id="GO:0031012">
    <property type="term" value="C:extracellular matrix"/>
    <property type="evidence" value="ECO:0007669"/>
    <property type="project" value="TreeGrafter"/>
</dbReference>
<comment type="function">
    <text evidence="10">Structural component of hyaline cartilage and vitreous of the eye.</text>
</comment>
<feature type="domain" description="Thrombospondin-like N-terminal" evidence="15">
    <location>
        <begin position="50"/>
        <end position="261"/>
    </location>
</feature>
<dbReference type="InterPro" id="IPR050149">
    <property type="entry name" value="Collagen_superfamily"/>
</dbReference>
<dbReference type="Proteomes" id="UP001174136">
    <property type="component" value="Unassembled WGS sequence"/>
</dbReference>
<feature type="compositionally biased region" description="Basic and acidic residues" evidence="13">
    <location>
        <begin position="542"/>
        <end position="561"/>
    </location>
</feature>
<feature type="compositionally biased region" description="Polar residues" evidence="13">
    <location>
        <begin position="584"/>
        <end position="593"/>
    </location>
</feature>
<accession>A0AA47NX66</accession>
<feature type="region of interest" description="Disordered" evidence="13">
    <location>
        <begin position="684"/>
        <end position="802"/>
    </location>
</feature>
<evidence type="ECO:0000313" key="16">
    <source>
        <dbReference type="EMBL" id="KAK0140208.1"/>
    </source>
</evidence>
<evidence type="ECO:0000256" key="11">
    <source>
        <dbReference type="ARBA" id="ARBA00063820"/>
    </source>
</evidence>
<protein>
    <recommendedName>
        <fullName evidence="12">Collagen alpha-1(IX) chain</fullName>
    </recommendedName>
</protein>
<dbReference type="SMART" id="SM00210">
    <property type="entry name" value="TSPN"/>
    <property type="match status" value="1"/>
</dbReference>